<evidence type="ECO:0000256" key="7">
    <source>
        <dbReference type="ARBA" id="ARBA00049972"/>
    </source>
</evidence>
<evidence type="ECO:0000256" key="6">
    <source>
        <dbReference type="ARBA" id="ARBA00022801"/>
    </source>
</evidence>
<feature type="binding site" evidence="8">
    <location>
        <position position="380"/>
    </location>
    <ligand>
        <name>Mn(2+)</name>
        <dbReference type="ChEBI" id="CHEBI:29035"/>
        <label>1</label>
    </ligand>
</feature>
<dbReference type="PRINTS" id="PR00481">
    <property type="entry name" value="LAMNOPPTDASE"/>
</dbReference>
<feature type="domain" description="Cytosol aminopeptidase" evidence="9">
    <location>
        <begin position="376"/>
        <end position="383"/>
    </location>
</feature>
<keyword evidence="5 8" id="KW-0645">Protease</keyword>
<dbReference type="InterPro" id="IPR043472">
    <property type="entry name" value="Macro_dom-like"/>
</dbReference>
<name>A0ABU1ZXW3_9CORY</name>
<evidence type="ECO:0000256" key="3">
    <source>
        <dbReference type="ARBA" id="ARBA00009528"/>
    </source>
</evidence>
<evidence type="ECO:0000256" key="1">
    <source>
        <dbReference type="ARBA" id="ARBA00000135"/>
    </source>
</evidence>
<feature type="binding site" evidence="8">
    <location>
        <position position="301"/>
    </location>
    <ligand>
        <name>Mn(2+)</name>
        <dbReference type="ChEBI" id="CHEBI:29035"/>
        <label>2</label>
    </ligand>
</feature>
<feature type="binding site" evidence="8">
    <location>
        <position position="301"/>
    </location>
    <ligand>
        <name>Mn(2+)</name>
        <dbReference type="ChEBI" id="CHEBI:29035"/>
        <label>1</label>
    </ligand>
</feature>
<evidence type="ECO:0000256" key="4">
    <source>
        <dbReference type="ARBA" id="ARBA00022438"/>
    </source>
</evidence>
<dbReference type="GO" id="GO:0004177">
    <property type="term" value="F:aminopeptidase activity"/>
    <property type="evidence" value="ECO:0007669"/>
    <property type="project" value="UniProtKB-KW"/>
</dbReference>
<comment type="catalytic activity">
    <reaction evidence="1 8">
        <text>Release of an N-terminal amino acid, Xaa-|-Yaa-, in which Xaa is preferably Leu, but may be other amino acids including Pro although not Arg or Lys, and Yaa may be Pro. Amino acid amides and methyl esters are also readily hydrolyzed, but rates on arylamides are exceedingly low.</text>
        <dbReference type="EC" id="3.4.11.1"/>
    </reaction>
</comment>
<sequence>MAKSSSKDAVADTDAVALPAHGTYPEVKLAKKAPKKADAYVVHLFSGEESPELPTTRLLDDVALRATYEALTAVGATGKAEEITRIPAPAEVDVDVIVAVGLGDPEELTDETVRRASGCLARSLASSKLRTVAVTPALDSVQALVEGLMLGGYAYKGIRSAQESAKDEDGTGAAKDGKVTEQVYTVVVDEDRDGDAAETAVDTGRITAEAVITARDLVNTPASHLYPENYAELLAALGEEAGLEVEVLDEKALRKQGFGGVLAVGQGSARPPRVVRLSYTPAKGAKKAPQIALVGKGITFDTGGISLKPPASMENMISDMGGSAAMAAAVIAAARLGLGVNVTATVALAENMPSGTATRPGDVITHYGGITSEIINTDAEGRLVLADAIARASEDKPQYLVEASTLTGAQLVALGVRTAAVMGTEEFRDRVAATGRAVGENAWSMPLLEEHDKEIKSMVADIRNSHNSRHGGMVFAGTYLEKFVGEDIEWAHIDIAGPSWNDGGPRGYTPKRATGQPVRTILALLADLAGERT</sequence>
<dbReference type="InterPro" id="IPR000819">
    <property type="entry name" value="Peptidase_M17_C"/>
</dbReference>
<dbReference type="InterPro" id="IPR008283">
    <property type="entry name" value="Peptidase_M17_N"/>
</dbReference>
<comment type="catalytic activity">
    <reaction evidence="2 8">
        <text>Release of an N-terminal amino acid, preferentially leucine, but not glutamic or aspartic acids.</text>
        <dbReference type="EC" id="3.4.11.10"/>
    </reaction>
</comment>
<dbReference type="EC" id="3.4.11.1" evidence="8"/>
<feature type="binding site" evidence="8">
    <location>
        <position position="296"/>
    </location>
    <ligand>
        <name>Mn(2+)</name>
        <dbReference type="ChEBI" id="CHEBI:29035"/>
        <label>2</label>
    </ligand>
</feature>
<dbReference type="PANTHER" id="PTHR11963:SF23">
    <property type="entry name" value="CYTOSOL AMINOPEPTIDASE"/>
    <property type="match status" value="1"/>
</dbReference>
<dbReference type="NCBIfam" id="NF002073">
    <property type="entry name" value="PRK00913.1-2"/>
    <property type="match status" value="1"/>
</dbReference>
<feature type="binding site" evidence="8">
    <location>
        <position position="319"/>
    </location>
    <ligand>
        <name>Mn(2+)</name>
        <dbReference type="ChEBI" id="CHEBI:29035"/>
        <label>2</label>
    </ligand>
</feature>
<feature type="binding site" evidence="8">
    <location>
        <position position="378"/>
    </location>
    <ligand>
        <name>Mn(2+)</name>
        <dbReference type="ChEBI" id="CHEBI:29035"/>
        <label>1</label>
    </ligand>
</feature>
<keyword evidence="8" id="KW-0464">Manganese</keyword>
<keyword evidence="4 8" id="KW-0031">Aminopeptidase</keyword>
<proteinExistence type="inferred from homology"/>
<reference evidence="10" key="1">
    <citation type="submission" date="2023-07" db="EMBL/GenBank/DDBJ databases">
        <title>Sequencing the genomes of 1000 actinobacteria strains.</title>
        <authorList>
            <person name="Klenk H.-P."/>
        </authorList>
    </citation>
    <scope>NUCLEOTIDE SEQUENCE</scope>
    <source>
        <strain evidence="10">DSM 107476</strain>
    </source>
</reference>
<gene>
    <name evidence="8" type="primary">pepA</name>
    <name evidence="10" type="ORF">J2S39_001453</name>
</gene>
<evidence type="ECO:0000313" key="10">
    <source>
        <dbReference type="EMBL" id="MDR7329777.1"/>
    </source>
</evidence>
<dbReference type="RefSeq" id="WP_290194856.1">
    <property type="nucleotide sequence ID" value="NZ_CP047654.1"/>
</dbReference>
<keyword evidence="8" id="KW-0963">Cytoplasm</keyword>
<keyword evidence="6 8" id="KW-0378">Hydrolase</keyword>
<dbReference type="HAMAP" id="MF_00181">
    <property type="entry name" value="Cytosol_peptidase_M17"/>
    <property type="match status" value="1"/>
</dbReference>
<comment type="subcellular location">
    <subcellularLocation>
        <location evidence="8">Cytoplasm</location>
    </subcellularLocation>
</comment>
<comment type="function">
    <text evidence="7 8">Presumably involved in the processing and regular turnover of intracellular proteins. Catalyzes the removal of unsubstituted N-terminal amino acids from various peptides.</text>
</comment>
<evidence type="ECO:0000256" key="5">
    <source>
        <dbReference type="ARBA" id="ARBA00022670"/>
    </source>
</evidence>
<protein>
    <recommendedName>
        <fullName evidence="8">Probable cytosol aminopeptidase</fullName>
        <ecNumber evidence="8">3.4.11.1</ecNumber>
    </recommendedName>
    <alternativeName>
        <fullName evidence="8">Leucine aminopeptidase</fullName>
        <shortName evidence="8">LAP</shortName>
        <ecNumber evidence="8">3.4.11.10</ecNumber>
    </alternativeName>
    <alternativeName>
        <fullName evidence="8">Leucyl aminopeptidase</fullName>
    </alternativeName>
</protein>
<organism evidence="10 11">
    <name type="scientific">Corynebacterium guangdongense</name>
    <dbReference type="NCBI Taxonomy" id="1783348"/>
    <lineage>
        <taxon>Bacteria</taxon>
        <taxon>Bacillati</taxon>
        <taxon>Actinomycetota</taxon>
        <taxon>Actinomycetes</taxon>
        <taxon>Mycobacteriales</taxon>
        <taxon>Corynebacteriaceae</taxon>
        <taxon>Corynebacterium</taxon>
    </lineage>
</organism>
<accession>A0ABU1ZXW3</accession>
<dbReference type="SUPFAM" id="SSF53187">
    <property type="entry name" value="Zn-dependent exopeptidases"/>
    <property type="match status" value="1"/>
</dbReference>
<evidence type="ECO:0000313" key="11">
    <source>
        <dbReference type="Proteomes" id="UP001180840"/>
    </source>
</evidence>
<evidence type="ECO:0000256" key="2">
    <source>
        <dbReference type="ARBA" id="ARBA00000967"/>
    </source>
</evidence>
<feature type="active site" evidence="8">
    <location>
        <position position="382"/>
    </location>
</feature>
<feature type="binding site" evidence="8">
    <location>
        <position position="380"/>
    </location>
    <ligand>
        <name>Mn(2+)</name>
        <dbReference type="ChEBI" id="CHEBI:29035"/>
        <label>2</label>
    </ligand>
</feature>
<comment type="cofactor">
    <cofactor evidence="8">
        <name>Mn(2+)</name>
        <dbReference type="ChEBI" id="CHEBI:29035"/>
    </cofactor>
    <text evidence="8">Binds 2 manganese ions per subunit.</text>
</comment>
<dbReference type="InterPro" id="IPR023042">
    <property type="entry name" value="Peptidase_M17_leu_NH2_pept"/>
</dbReference>
<dbReference type="EC" id="3.4.11.10" evidence="8"/>
<dbReference type="Pfam" id="PF00883">
    <property type="entry name" value="Peptidase_M17"/>
    <property type="match status" value="1"/>
</dbReference>
<keyword evidence="8" id="KW-0479">Metal-binding</keyword>
<dbReference type="PROSITE" id="PS00631">
    <property type="entry name" value="CYTOSOL_AP"/>
    <property type="match status" value="1"/>
</dbReference>
<dbReference type="Gene3D" id="3.40.220.10">
    <property type="entry name" value="Leucine Aminopeptidase, subunit E, domain 1"/>
    <property type="match status" value="1"/>
</dbReference>
<dbReference type="PANTHER" id="PTHR11963">
    <property type="entry name" value="LEUCINE AMINOPEPTIDASE-RELATED"/>
    <property type="match status" value="1"/>
</dbReference>
<keyword evidence="11" id="KW-1185">Reference proteome</keyword>
<evidence type="ECO:0000256" key="8">
    <source>
        <dbReference type="HAMAP-Rule" id="MF_00181"/>
    </source>
</evidence>
<dbReference type="Gene3D" id="3.40.630.10">
    <property type="entry name" value="Zn peptidases"/>
    <property type="match status" value="1"/>
</dbReference>
<comment type="caution">
    <text evidence="10">The sequence shown here is derived from an EMBL/GenBank/DDBJ whole genome shotgun (WGS) entry which is preliminary data.</text>
</comment>
<dbReference type="CDD" id="cd00433">
    <property type="entry name" value="Peptidase_M17"/>
    <property type="match status" value="1"/>
</dbReference>
<feature type="active site" evidence="8">
    <location>
        <position position="308"/>
    </location>
</feature>
<dbReference type="Proteomes" id="UP001180840">
    <property type="component" value="Unassembled WGS sequence"/>
</dbReference>
<dbReference type="InterPro" id="IPR011356">
    <property type="entry name" value="Leucine_aapep/pepB"/>
</dbReference>
<evidence type="ECO:0000259" key="9">
    <source>
        <dbReference type="PROSITE" id="PS00631"/>
    </source>
</evidence>
<dbReference type="Pfam" id="PF02789">
    <property type="entry name" value="Peptidase_M17_N"/>
    <property type="match status" value="1"/>
</dbReference>
<dbReference type="SUPFAM" id="SSF52949">
    <property type="entry name" value="Macro domain-like"/>
    <property type="match status" value="1"/>
</dbReference>
<comment type="similarity">
    <text evidence="3 8">Belongs to the peptidase M17 family.</text>
</comment>
<dbReference type="EMBL" id="JAVDXZ010000001">
    <property type="protein sequence ID" value="MDR7329777.1"/>
    <property type="molecule type" value="Genomic_DNA"/>
</dbReference>